<evidence type="ECO:0000313" key="1">
    <source>
        <dbReference type="Proteomes" id="UP000887569"/>
    </source>
</evidence>
<sequence length="43" mass="5230">CHRMRQRIIYGDIFFILWSPVYGKKYVRRMGCCDTDKAQRSKC</sequence>
<dbReference type="AlphaFoldDB" id="A0A915A4K6"/>
<organism evidence="1 2">
    <name type="scientific">Parascaris univalens</name>
    <name type="common">Nematode worm</name>
    <dbReference type="NCBI Taxonomy" id="6257"/>
    <lineage>
        <taxon>Eukaryota</taxon>
        <taxon>Metazoa</taxon>
        <taxon>Ecdysozoa</taxon>
        <taxon>Nematoda</taxon>
        <taxon>Chromadorea</taxon>
        <taxon>Rhabditida</taxon>
        <taxon>Spirurina</taxon>
        <taxon>Ascaridomorpha</taxon>
        <taxon>Ascaridoidea</taxon>
        <taxon>Ascarididae</taxon>
        <taxon>Parascaris</taxon>
    </lineage>
</organism>
<accession>A0A915A4K6</accession>
<proteinExistence type="predicted"/>
<protein>
    <submittedName>
        <fullName evidence="2">Major facilitator superfamily (MFS) profile domain-containing protein</fullName>
    </submittedName>
</protein>
<evidence type="ECO:0000313" key="2">
    <source>
        <dbReference type="WBParaSite" id="PgE083_g001_t11"/>
    </source>
</evidence>
<dbReference type="WBParaSite" id="PgE083_g001_t11">
    <property type="protein sequence ID" value="PgE083_g001_t11"/>
    <property type="gene ID" value="PgE083_g001"/>
</dbReference>
<dbReference type="Proteomes" id="UP000887569">
    <property type="component" value="Unplaced"/>
</dbReference>
<reference evidence="2" key="1">
    <citation type="submission" date="2022-11" db="UniProtKB">
        <authorList>
            <consortium name="WormBaseParasite"/>
        </authorList>
    </citation>
    <scope>IDENTIFICATION</scope>
</reference>
<name>A0A915A4K6_PARUN</name>
<keyword evidence="1" id="KW-1185">Reference proteome</keyword>